<feature type="transmembrane region" description="Helical" evidence="6">
    <location>
        <begin position="163"/>
        <end position="184"/>
    </location>
</feature>
<dbReference type="Pfam" id="PF09678">
    <property type="entry name" value="Caa3_CtaG"/>
    <property type="match status" value="1"/>
</dbReference>
<dbReference type="InterPro" id="IPR008457">
    <property type="entry name" value="Cu-R_CopD_dom"/>
</dbReference>
<evidence type="ECO:0000256" key="4">
    <source>
        <dbReference type="ARBA" id="ARBA00022989"/>
    </source>
</evidence>
<evidence type="ECO:0000256" key="6">
    <source>
        <dbReference type="SAM" id="Phobius"/>
    </source>
</evidence>
<gene>
    <name evidence="8" type="ORF">HD596_003628</name>
</gene>
<keyword evidence="5 6" id="KW-0472">Membrane</keyword>
<feature type="transmembrane region" description="Helical" evidence="6">
    <location>
        <begin position="226"/>
        <end position="250"/>
    </location>
</feature>
<organism evidence="8 9">
    <name type="scientific">Nonomuraea jabiensis</name>
    <dbReference type="NCBI Taxonomy" id="882448"/>
    <lineage>
        <taxon>Bacteria</taxon>
        <taxon>Bacillati</taxon>
        <taxon>Actinomycetota</taxon>
        <taxon>Actinomycetes</taxon>
        <taxon>Streptosporangiales</taxon>
        <taxon>Streptosporangiaceae</taxon>
        <taxon>Nonomuraea</taxon>
    </lineage>
</organism>
<dbReference type="InterPro" id="IPR032694">
    <property type="entry name" value="CopC/D"/>
</dbReference>
<feature type="transmembrane region" description="Helical" evidence="6">
    <location>
        <begin position="190"/>
        <end position="214"/>
    </location>
</feature>
<feature type="transmembrane region" description="Helical" evidence="6">
    <location>
        <begin position="551"/>
        <end position="569"/>
    </location>
</feature>
<reference evidence="8 9" key="1">
    <citation type="submission" date="2020-08" db="EMBL/GenBank/DDBJ databases">
        <title>Sequencing the genomes of 1000 actinobacteria strains.</title>
        <authorList>
            <person name="Klenk H.-P."/>
        </authorList>
    </citation>
    <scope>NUCLEOTIDE SEQUENCE [LARGE SCALE GENOMIC DNA]</scope>
    <source>
        <strain evidence="8 9">DSM 45507</strain>
    </source>
</reference>
<feature type="transmembrane region" description="Helical" evidence="6">
    <location>
        <begin position="477"/>
        <end position="496"/>
    </location>
</feature>
<dbReference type="GO" id="GO:0005886">
    <property type="term" value="C:plasma membrane"/>
    <property type="evidence" value="ECO:0007669"/>
    <property type="project" value="UniProtKB-SubCell"/>
</dbReference>
<protein>
    <submittedName>
        <fullName evidence="8">Putative copper resistance protein D</fullName>
    </submittedName>
</protein>
<evidence type="ECO:0000256" key="3">
    <source>
        <dbReference type="ARBA" id="ARBA00022692"/>
    </source>
</evidence>
<evidence type="ECO:0000313" key="8">
    <source>
        <dbReference type="EMBL" id="MBB5776872.1"/>
    </source>
</evidence>
<evidence type="ECO:0000313" key="9">
    <source>
        <dbReference type="Proteomes" id="UP000579153"/>
    </source>
</evidence>
<feature type="transmembrane region" description="Helical" evidence="6">
    <location>
        <begin position="360"/>
        <end position="377"/>
    </location>
</feature>
<feature type="transmembrane region" description="Helical" evidence="6">
    <location>
        <begin position="389"/>
        <end position="410"/>
    </location>
</feature>
<dbReference type="AlphaFoldDB" id="A0A7W9G494"/>
<dbReference type="PANTHER" id="PTHR34820:SF4">
    <property type="entry name" value="INNER MEMBRANE PROTEIN YEBZ"/>
    <property type="match status" value="1"/>
</dbReference>
<keyword evidence="9" id="KW-1185">Reference proteome</keyword>
<comment type="subcellular location">
    <subcellularLocation>
        <location evidence="1">Cell membrane</location>
        <topology evidence="1">Multi-pass membrane protein</topology>
    </subcellularLocation>
</comment>
<dbReference type="Pfam" id="PF05425">
    <property type="entry name" value="CopD"/>
    <property type="match status" value="1"/>
</dbReference>
<keyword evidence="3 6" id="KW-0812">Transmembrane</keyword>
<keyword evidence="4 6" id="KW-1133">Transmembrane helix</keyword>
<evidence type="ECO:0000259" key="7">
    <source>
        <dbReference type="Pfam" id="PF05425"/>
    </source>
</evidence>
<dbReference type="GO" id="GO:0006825">
    <property type="term" value="P:copper ion transport"/>
    <property type="evidence" value="ECO:0007669"/>
    <property type="project" value="InterPro"/>
</dbReference>
<name>A0A7W9G494_9ACTN</name>
<comment type="caution">
    <text evidence="8">The sequence shown here is derived from an EMBL/GenBank/DDBJ whole genome shotgun (WGS) entry which is preliminary data.</text>
</comment>
<dbReference type="RefSeq" id="WP_185070422.1">
    <property type="nucleotide sequence ID" value="NZ_JACHMB010000001.1"/>
</dbReference>
<feature type="transmembrane region" description="Helical" evidence="6">
    <location>
        <begin position="301"/>
        <end position="322"/>
    </location>
</feature>
<evidence type="ECO:0000256" key="2">
    <source>
        <dbReference type="ARBA" id="ARBA00022475"/>
    </source>
</evidence>
<proteinExistence type="predicted"/>
<feature type="transmembrane region" description="Helical" evidence="6">
    <location>
        <begin position="422"/>
        <end position="440"/>
    </location>
</feature>
<feature type="transmembrane region" description="Helical" evidence="6">
    <location>
        <begin position="508"/>
        <end position="531"/>
    </location>
</feature>
<evidence type="ECO:0000256" key="1">
    <source>
        <dbReference type="ARBA" id="ARBA00004651"/>
    </source>
</evidence>
<keyword evidence="2" id="KW-1003">Cell membrane</keyword>
<feature type="transmembrane region" description="Helical" evidence="6">
    <location>
        <begin position="95"/>
        <end position="118"/>
    </location>
</feature>
<dbReference type="PANTHER" id="PTHR34820">
    <property type="entry name" value="INNER MEMBRANE PROTEIN YEBZ"/>
    <property type="match status" value="1"/>
</dbReference>
<feature type="domain" description="Copper resistance protein D" evidence="7">
    <location>
        <begin position="224"/>
        <end position="321"/>
    </location>
</feature>
<sequence length="584" mass="59956">MARAFPSVPAGKPVRTYAGAAVAAGVVVLVVVLRFGGAIKPEFPGLPTAGPFTEWGLPLARFCFDACALGCVGTLTAALLAPASSPESRSCRRAAGWWALGWALATALSYVLTLSNLIPLPAGDLLASPDLLEFGTSIPQTQALLVVLAATAVAGLTWRLPPAVRLAVAVFGLLPPAYVGHAASAGDHDIAVSALMAHLVSVSVWVGGLVAVLVHFRRSQELPAVLPRFSALALCCFAAVAVSGVASAWVRLSAPSDLWQSAYGQLLLAKTAALVLLGLFGWTHRRRTVAGIADRSVRRTFVRLATGEVIVMAAAVGLAIGLSRTPPPPGGGGGHGQSALEYALAPVTPGALITEVRLDPTVLILLMLPAVAYAVHARRAASWPAGRAIVWYAGLALTALVLLGGVGSYARAMLSVHSVQHAVLTVVAPLLLCLGAPFTVAGRYRFLAHPAVYFGAFVLLYGTPWLSWSLSGYAPHLLTELLFFGLGLLVFGVLTGADPGTSGDRARLLAAVTLTHLAVGTYLLLAPPVAAGWISLAAPSGAPGVLADQRLAGAVAMLLPLPALVLPAVRAAGRGTAVLVRGGR</sequence>
<dbReference type="Proteomes" id="UP000579153">
    <property type="component" value="Unassembled WGS sequence"/>
</dbReference>
<evidence type="ECO:0000256" key="5">
    <source>
        <dbReference type="ARBA" id="ARBA00023136"/>
    </source>
</evidence>
<feature type="transmembrane region" description="Helical" evidence="6">
    <location>
        <begin position="452"/>
        <end position="471"/>
    </location>
</feature>
<feature type="transmembrane region" description="Helical" evidence="6">
    <location>
        <begin position="20"/>
        <end position="39"/>
    </location>
</feature>
<feature type="transmembrane region" description="Helical" evidence="6">
    <location>
        <begin position="138"/>
        <end position="156"/>
    </location>
</feature>
<accession>A0A7W9G494</accession>
<dbReference type="EMBL" id="JACHMB010000001">
    <property type="protein sequence ID" value="MBB5776872.1"/>
    <property type="molecule type" value="Genomic_DNA"/>
</dbReference>
<feature type="transmembrane region" description="Helical" evidence="6">
    <location>
        <begin position="262"/>
        <end position="280"/>
    </location>
</feature>
<feature type="transmembrane region" description="Helical" evidence="6">
    <location>
        <begin position="59"/>
        <end position="83"/>
    </location>
</feature>
<dbReference type="InterPro" id="IPR019108">
    <property type="entry name" value="Caa3_assmbl_CtaG-rel"/>
</dbReference>